<dbReference type="EMBL" id="OU892284">
    <property type="protein sequence ID" value="CAG9772949.1"/>
    <property type="molecule type" value="Genomic_DNA"/>
</dbReference>
<dbReference type="Proteomes" id="UP001152799">
    <property type="component" value="Chromosome 8"/>
</dbReference>
<feature type="compositionally biased region" description="Basic residues" evidence="4">
    <location>
        <begin position="46"/>
        <end position="59"/>
    </location>
</feature>
<sequence length="990" mass="115299">MSLFPAYAQQEEASTSTKQDWLENSSFKPDIALLNNNGTQTEAPKAKKKKSKRKKRRRKSLEIQSDSSNDIEKSSDSDIEAFEKRKRRHPKEDDKMEIDIDQVTEEFFKIDLKPTKEFLNVATISRPSVAKYNKYYLDKSFKQKKQKTKRYFQTVNSQDKSEDDECKKLTREILNKLDASANKSAKDENFPGSTEEENLSKTTAHYNKNLTDNPKDIQMWLKYVDFQNTVYEFEKSYKKGSIAKAQRVLAERKISILDKALIHNPGCEELLRKRLDVAVTAFPADELQTQLKKLLEKEKDNIILWQGYIEATQCSMSHCNSPAVLNLYIKCLSSLHQLRRSTLSEKSAFEESILKILYQCGLFLKQAGLFEQLWTVLKLYLELNLNSTKGEFNVEKYFKENELLELEDVVLKSKLPHHELWLRTEKLRESCHWLPLTGGECEDPQRLVFNADVAELIQPITIKENIFRLVATCLTLLKIPLLPSRHATMQDLGLDYVPWSLDSIEMLLPVFVPLYPVDTLNKNLLKDTDRLAVGPQYLKVLPGQEEYLNFVLSVMEGCAECLEGKDQIAVRIWWFRFLRLLIILDIQKRFKLPSNFKKQIKSSIKDLLKREQFRNNEMFYMEYALIEKALGNCEKSINILKTALNMNQNKSIVTENSSESQTNQCNLYKNLIEVLMDSTNSTKTKENVLNELLKLVLQRKFDSLTNGLLMEAETKFKNITEKLLQRDISDLSSRDHFLADFFTDWIICHGWFLYWTKGPLQCGKFIEDTLLNLENRQQSLNFQKEILYEFHCSVLFKSCMEPGTHNFKILDEVLFKAIEKYPNNLYLLSILAKEQSLKKNFGMSAWKVQDLLLKTGRSIATIFVIIINDLVQLEIEAHAVDSSTGLKLEMDSNFKNKTNSLFKKITNKEMCTRRCGLVWRLFLQFVHQYFDTNVCRNVYYSAVEQCPWLKALYMDAAIYIPAELAQIQDLIIEKQLRLHLTPEELDILRI</sequence>
<proteinExistence type="inferred from homology"/>
<dbReference type="PANTHER" id="PTHR13471">
    <property type="entry name" value="TETRATRICOPEPTIDE-LIKE HELICAL"/>
    <property type="match status" value="1"/>
</dbReference>
<dbReference type="GO" id="GO:0071013">
    <property type="term" value="C:catalytic step 2 spliceosome"/>
    <property type="evidence" value="ECO:0007669"/>
    <property type="project" value="TreeGrafter"/>
</dbReference>
<feature type="region of interest" description="Disordered" evidence="4">
    <location>
        <begin position="1"/>
        <end position="77"/>
    </location>
</feature>
<dbReference type="PANTHER" id="PTHR13471:SF0">
    <property type="entry name" value="NUCLEAR EXOSOME REGULATOR NRDE2"/>
    <property type="match status" value="1"/>
</dbReference>
<keyword evidence="6" id="KW-1185">Reference proteome</keyword>
<comment type="subcellular location">
    <subcellularLocation>
        <location evidence="1">Nucleus</location>
    </subcellularLocation>
</comment>
<dbReference type="Pfam" id="PF08424">
    <property type="entry name" value="NRDE-2"/>
    <property type="match status" value="1"/>
</dbReference>
<comment type="similarity">
    <text evidence="2">Belongs to the NRDE2 family.</text>
</comment>
<accession>A0A9N9MWK6</accession>
<dbReference type="InterPro" id="IPR011990">
    <property type="entry name" value="TPR-like_helical_dom_sf"/>
</dbReference>
<gene>
    <name evidence="5" type="ORF">CEUTPL_LOCUS13350</name>
</gene>
<feature type="compositionally biased region" description="Polar residues" evidence="4">
    <location>
        <begin position="11"/>
        <end position="27"/>
    </location>
</feature>
<evidence type="ECO:0008006" key="7">
    <source>
        <dbReference type="Google" id="ProtNLM"/>
    </source>
</evidence>
<protein>
    <recommendedName>
        <fullName evidence="7">Protein NRDE2 homolog</fullName>
    </recommendedName>
</protein>
<evidence type="ECO:0000256" key="1">
    <source>
        <dbReference type="ARBA" id="ARBA00004123"/>
    </source>
</evidence>
<reference evidence="5" key="1">
    <citation type="submission" date="2022-01" db="EMBL/GenBank/DDBJ databases">
        <authorList>
            <person name="King R."/>
        </authorList>
    </citation>
    <scope>NUCLEOTIDE SEQUENCE</scope>
</reference>
<keyword evidence="3" id="KW-0539">Nucleus</keyword>
<evidence type="ECO:0000256" key="2">
    <source>
        <dbReference type="ARBA" id="ARBA00009265"/>
    </source>
</evidence>
<organism evidence="5 6">
    <name type="scientific">Ceutorhynchus assimilis</name>
    <name type="common">cabbage seed weevil</name>
    <dbReference type="NCBI Taxonomy" id="467358"/>
    <lineage>
        <taxon>Eukaryota</taxon>
        <taxon>Metazoa</taxon>
        <taxon>Ecdysozoa</taxon>
        <taxon>Arthropoda</taxon>
        <taxon>Hexapoda</taxon>
        <taxon>Insecta</taxon>
        <taxon>Pterygota</taxon>
        <taxon>Neoptera</taxon>
        <taxon>Endopterygota</taxon>
        <taxon>Coleoptera</taxon>
        <taxon>Polyphaga</taxon>
        <taxon>Cucujiformia</taxon>
        <taxon>Curculionidae</taxon>
        <taxon>Ceutorhynchinae</taxon>
        <taxon>Ceutorhynchus</taxon>
    </lineage>
</organism>
<evidence type="ECO:0000256" key="3">
    <source>
        <dbReference type="ARBA" id="ARBA00023242"/>
    </source>
</evidence>
<evidence type="ECO:0000256" key="4">
    <source>
        <dbReference type="SAM" id="MobiDB-lite"/>
    </source>
</evidence>
<dbReference type="AlphaFoldDB" id="A0A9N9MWK6"/>
<dbReference type="InterPro" id="IPR013633">
    <property type="entry name" value="NRDE-2"/>
</dbReference>
<dbReference type="OrthoDB" id="297219at2759"/>
<dbReference type="Gene3D" id="1.25.40.10">
    <property type="entry name" value="Tetratricopeptide repeat domain"/>
    <property type="match status" value="1"/>
</dbReference>
<name>A0A9N9MWK6_9CUCU</name>
<evidence type="ECO:0000313" key="6">
    <source>
        <dbReference type="Proteomes" id="UP001152799"/>
    </source>
</evidence>
<feature type="region of interest" description="Disordered" evidence="4">
    <location>
        <begin position="180"/>
        <end position="208"/>
    </location>
</feature>
<dbReference type="GO" id="GO:0031048">
    <property type="term" value="P:regulatory ncRNA-mediated heterochromatin formation"/>
    <property type="evidence" value="ECO:0007669"/>
    <property type="project" value="TreeGrafter"/>
</dbReference>
<evidence type="ECO:0000313" key="5">
    <source>
        <dbReference type="EMBL" id="CAG9772949.1"/>
    </source>
</evidence>
<dbReference type="GO" id="GO:1902369">
    <property type="term" value="P:negative regulation of RNA catabolic process"/>
    <property type="evidence" value="ECO:0007669"/>
    <property type="project" value="TreeGrafter"/>
</dbReference>